<organism evidence="1 2">
    <name type="scientific">Aromia moschata</name>
    <dbReference type="NCBI Taxonomy" id="1265417"/>
    <lineage>
        <taxon>Eukaryota</taxon>
        <taxon>Metazoa</taxon>
        <taxon>Ecdysozoa</taxon>
        <taxon>Arthropoda</taxon>
        <taxon>Hexapoda</taxon>
        <taxon>Insecta</taxon>
        <taxon>Pterygota</taxon>
        <taxon>Neoptera</taxon>
        <taxon>Endopterygota</taxon>
        <taxon>Coleoptera</taxon>
        <taxon>Polyphaga</taxon>
        <taxon>Cucujiformia</taxon>
        <taxon>Chrysomeloidea</taxon>
        <taxon>Cerambycidae</taxon>
        <taxon>Cerambycinae</taxon>
        <taxon>Callichromatini</taxon>
        <taxon>Aromia</taxon>
    </lineage>
</organism>
<dbReference type="AlphaFoldDB" id="A0AAV8XHW3"/>
<name>A0AAV8XHW3_9CUCU</name>
<keyword evidence="2" id="KW-1185">Reference proteome</keyword>
<comment type="caution">
    <text evidence="1">The sequence shown here is derived from an EMBL/GenBank/DDBJ whole genome shotgun (WGS) entry which is preliminary data.</text>
</comment>
<sequence length="67" mass="7763">MPPECLDSETEGLFTLATWRNEQNMTSFVPLKKVARKPAQDGKIIRNSYAQYFATNGAVPWQNKFYY</sequence>
<proteinExistence type="predicted"/>
<evidence type="ECO:0000313" key="1">
    <source>
        <dbReference type="EMBL" id="KAJ8937654.1"/>
    </source>
</evidence>
<dbReference type="Proteomes" id="UP001162162">
    <property type="component" value="Unassembled WGS sequence"/>
</dbReference>
<evidence type="ECO:0000313" key="2">
    <source>
        <dbReference type="Proteomes" id="UP001162162"/>
    </source>
</evidence>
<dbReference type="EMBL" id="JAPWTK010000632">
    <property type="protein sequence ID" value="KAJ8937654.1"/>
    <property type="molecule type" value="Genomic_DNA"/>
</dbReference>
<protein>
    <submittedName>
        <fullName evidence="1">Uncharacterized protein</fullName>
    </submittedName>
</protein>
<accession>A0AAV8XHW3</accession>
<reference evidence="1" key="1">
    <citation type="journal article" date="2023" name="Insect Mol. Biol.">
        <title>Genome sequencing provides insights into the evolution of gene families encoding plant cell wall-degrading enzymes in longhorned beetles.</title>
        <authorList>
            <person name="Shin N.R."/>
            <person name="Okamura Y."/>
            <person name="Kirsch R."/>
            <person name="Pauchet Y."/>
        </authorList>
    </citation>
    <scope>NUCLEOTIDE SEQUENCE</scope>
    <source>
        <strain evidence="1">AMC_N1</strain>
    </source>
</reference>
<gene>
    <name evidence="1" type="ORF">NQ318_002170</name>
</gene>